<evidence type="ECO:0000313" key="2">
    <source>
        <dbReference type="Proteomes" id="UP000237347"/>
    </source>
</evidence>
<dbReference type="Proteomes" id="UP000237347">
    <property type="component" value="Unassembled WGS sequence"/>
</dbReference>
<accession>A0AAW0L7K7</accession>
<dbReference type="EMBL" id="PKMF04000148">
    <property type="protein sequence ID" value="KAK7846893.1"/>
    <property type="molecule type" value="Genomic_DNA"/>
</dbReference>
<name>A0AAW0L7K7_QUESU</name>
<organism evidence="1 2">
    <name type="scientific">Quercus suber</name>
    <name type="common">Cork oak</name>
    <dbReference type="NCBI Taxonomy" id="58331"/>
    <lineage>
        <taxon>Eukaryota</taxon>
        <taxon>Viridiplantae</taxon>
        <taxon>Streptophyta</taxon>
        <taxon>Embryophyta</taxon>
        <taxon>Tracheophyta</taxon>
        <taxon>Spermatophyta</taxon>
        <taxon>Magnoliopsida</taxon>
        <taxon>eudicotyledons</taxon>
        <taxon>Gunneridae</taxon>
        <taxon>Pentapetalae</taxon>
        <taxon>rosids</taxon>
        <taxon>fabids</taxon>
        <taxon>Fagales</taxon>
        <taxon>Fagaceae</taxon>
        <taxon>Quercus</taxon>
    </lineage>
</organism>
<feature type="non-terminal residue" evidence="1">
    <location>
        <position position="1"/>
    </location>
</feature>
<proteinExistence type="predicted"/>
<protein>
    <submittedName>
        <fullName evidence="1">Uncharacterized protein</fullName>
    </submittedName>
</protein>
<comment type="caution">
    <text evidence="1">The sequence shown here is derived from an EMBL/GenBank/DDBJ whole genome shotgun (WGS) entry which is preliminary data.</text>
</comment>
<sequence length="81" mass="8956">NSSFVVLDSSKTLSICVQVLLHLADFVPKDIVNVLLHLADDPNVDIKLTYDNIKAFIQPSRMVDIVGIGIVLCTKEFRKAS</sequence>
<dbReference type="AlphaFoldDB" id="A0AAW0L7K7"/>
<reference evidence="1 2" key="1">
    <citation type="journal article" date="2018" name="Sci. Data">
        <title>The draft genome sequence of cork oak.</title>
        <authorList>
            <person name="Ramos A.M."/>
            <person name="Usie A."/>
            <person name="Barbosa P."/>
            <person name="Barros P.M."/>
            <person name="Capote T."/>
            <person name="Chaves I."/>
            <person name="Simoes F."/>
            <person name="Abreu I."/>
            <person name="Carrasquinho I."/>
            <person name="Faro C."/>
            <person name="Guimaraes J.B."/>
            <person name="Mendonca D."/>
            <person name="Nobrega F."/>
            <person name="Rodrigues L."/>
            <person name="Saibo N.J.M."/>
            <person name="Varela M.C."/>
            <person name="Egas C."/>
            <person name="Matos J."/>
            <person name="Miguel C.M."/>
            <person name="Oliveira M.M."/>
            <person name="Ricardo C.P."/>
            <person name="Goncalves S."/>
        </authorList>
    </citation>
    <scope>NUCLEOTIDE SEQUENCE [LARGE SCALE GENOMIC DNA]</scope>
    <source>
        <strain evidence="2">cv. HL8</strain>
    </source>
</reference>
<gene>
    <name evidence="1" type="ORF">CFP56_007264</name>
</gene>
<keyword evidence="2" id="KW-1185">Reference proteome</keyword>
<evidence type="ECO:0000313" key="1">
    <source>
        <dbReference type="EMBL" id="KAK7846893.1"/>
    </source>
</evidence>